<organism evidence="1 2">
    <name type="scientific">Legionella oakridgensis ATCC 33761 = DSM 21215</name>
    <dbReference type="NCBI Taxonomy" id="1268635"/>
    <lineage>
        <taxon>Bacteria</taxon>
        <taxon>Pseudomonadati</taxon>
        <taxon>Pseudomonadota</taxon>
        <taxon>Gammaproteobacteria</taxon>
        <taxon>Legionellales</taxon>
        <taxon>Legionellaceae</taxon>
        <taxon>Legionella</taxon>
    </lineage>
</organism>
<dbReference type="PATRIC" id="fig|1268635.3.peg.676"/>
<gene>
    <name evidence="1" type="ORF">Loa_00680</name>
</gene>
<evidence type="ECO:0000313" key="2">
    <source>
        <dbReference type="Proteomes" id="UP000018838"/>
    </source>
</evidence>
<dbReference type="InterPro" id="IPR029058">
    <property type="entry name" value="AB_hydrolase_fold"/>
</dbReference>
<accession>W0BCY6</accession>
<keyword evidence="2" id="KW-1185">Reference proteome</keyword>
<protein>
    <recommendedName>
        <fullName evidence="3">SdbA protein, substrate of the Dot/Icm system</fullName>
    </recommendedName>
</protein>
<dbReference type="SUPFAM" id="SSF53474">
    <property type="entry name" value="alpha/beta-Hydrolases"/>
    <property type="match status" value="1"/>
</dbReference>
<dbReference type="Proteomes" id="UP000018838">
    <property type="component" value="Chromosome"/>
</dbReference>
<proteinExistence type="predicted"/>
<evidence type="ECO:0000313" key="1">
    <source>
        <dbReference type="EMBL" id="AHE66249.1"/>
    </source>
</evidence>
<evidence type="ECO:0008006" key="3">
    <source>
        <dbReference type="Google" id="ProtNLM"/>
    </source>
</evidence>
<sequence length="478" mass="53830">MANIVLSPTYAKTQKPIHLVRFSDDPTEKGTVVINLLPKDPHKTFHDYLLKFSSVFHLPFLAKLKKRQLSFKNPKDKAHIDQIITEIDLLITGQSTTDKCQHKTFKWTDIHLKGLEYLDDELRNYLFAKLRAKYGSEADTPPTTTMDFFTLETPDDAVLDSVALSAESEQDKPMAERKFVIVCLANGQSYIDWLKDFNVSAKEIGCTIIGFNYRGIDYSQGMIWTQNNMVDDTIAQVKRLLALGAKAENIGLEGMCVGGVVATIAAAKLHDEGLKVKLYNERSFRSAPHLLAGTVLPDAQSSLWSPVTLGRYLIAGLVFAIFTPIVWLAGWHLDAASAWDKIPLADKNYSVIRNPRDIDPKAPKTDGIIEDSWASMASLMDEKRAEIIEKKQRKQALTEEEEALLSDQPETHQFKVNPQFELKNKTPHVIARRHLIQTDGPLHMHQHMIASFKSKFFRTSTISPNSETTTETNHALSL</sequence>
<name>W0BCY6_9GAMM</name>
<dbReference type="Gene3D" id="3.40.50.1820">
    <property type="entry name" value="alpha/beta hydrolase"/>
    <property type="match status" value="1"/>
</dbReference>
<reference evidence="1 2" key="1">
    <citation type="journal article" date="2013" name="Int. J. Med. Microbiol.">
        <title>Legionella oakridgensis ATCC 33761 genome sequence and phenotypic characterization reveals its replication capacity in amoebae.</title>
        <authorList>
            <person name="Brzuszkiewicz E."/>
            <person name="Schulz T."/>
            <person name="Rydzewski K."/>
            <person name="Daniel R."/>
            <person name="Gillmaier N."/>
            <person name="Dittmann C."/>
            <person name="Holland G."/>
            <person name="Schunder E."/>
            <person name="Lautner M."/>
            <person name="Eisenreich W."/>
            <person name="Luck C."/>
            <person name="Heuner K."/>
        </authorList>
    </citation>
    <scope>NUCLEOTIDE SEQUENCE [LARGE SCALE GENOMIC DNA]</scope>
    <source>
        <strain>OR-10</strain>
        <strain evidence="2">ATCC 33761</strain>
    </source>
</reference>
<dbReference type="KEGG" id="lok:Loa_00680"/>
<dbReference type="AlphaFoldDB" id="W0BCY6"/>
<dbReference type="HOGENOM" id="CLU_527648_0_0_6"/>
<dbReference type="eggNOG" id="COG1073">
    <property type="taxonomic scope" value="Bacteria"/>
</dbReference>
<dbReference type="STRING" id="1268635.Loa_00680"/>
<dbReference type="EMBL" id="CP004006">
    <property type="protein sequence ID" value="AHE66249.1"/>
    <property type="molecule type" value="Genomic_DNA"/>
</dbReference>